<keyword evidence="1" id="KW-0378">Hydrolase</keyword>
<gene>
    <name evidence="4" type="ORF">J5X75_43525</name>
</gene>
<dbReference type="SUPFAM" id="SSF51126">
    <property type="entry name" value="Pectin lyase-like"/>
    <property type="match status" value="1"/>
</dbReference>
<feature type="non-terminal residue" evidence="4">
    <location>
        <position position="1"/>
    </location>
</feature>
<evidence type="ECO:0000313" key="4">
    <source>
        <dbReference type="EMBL" id="MBO3744379.1"/>
    </source>
</evidence>
<protein>
    <recommendedName>
        <fullName evidence="3">Pectinesterase catalytic domain-containing protein</fullName>
    </recommendedName>
</protein>
<accession>A0ABS3V0M9</accession>
<feature type="domain" description="Pectinesterase catalytic" evidence="3">
    <location>
        <begin position="38"/>
        <end position="139"/>
    </location>
</feature>
<dbReference type="RefSeq" id="WP_372451042.1">
    <property type="nucleotide sequence ID" value="NZ_JAGFNS010000067.1"/>
</dbReference>
<organism evidence="4 5">
    <name type="scientific">Actinoplanes flavus</name>
    <dbReference type="NCBI Taxonomy" id="2820290"/>
    <lineage>
        <taxon>Bacteria</taxon>
        <taxon>Bacillati</taxon>
        <taxon>Actinomycetota</taxon>
        <taxon>Actinomycetes</taxon>
        <taxon>Micromonosporales</taxon>
        <taxon>Micromonosporaceae</taxon>
        <taxon>Actinoplanes</taxon>
    </lineage>
</organism>
<keyword evidence="2" id="KW-0063">Aspartyl esterase</keyword>
<evidence type="ECO:0000256" key="1">
    <source>
        <dbReference type="ARBA" id="ARBA00022801"/>
    </source>
</evidence>
<name>A0ABS3V0M9_9ACTN</name>
<sequence>RPATVTIGVVPRRAQVRARAGLSEMPDSSAKQIHAPSLHATLLTAGHWYTDGAANSVYLGRPYSTTGQAQVVVRDSVLGAGVNTAQPWNNWDAATPWTAGRFFEYQNSGPGAAVVNAATRPMLTDADAGTYTARRYLAGADNWNPTAD</sequence>
<keyword evidence="5" id="KW-1185">Reference proteome</keyword>
<evidence type="ECO:0000256" key="2">
    <source>
        <dbReference type="ARBA" id="ARBA00023085"/>
    </source>
</evidence>
<dbReference type="Proteomes" id="UP000679690">
    <property type="component" value="Unassembled WGS sequence"/>
</dbReference>
<dbReference type="InterPro" id="IPR011050">
    <property type="entry name" value="Pectin_lyase_fold/virulence"/>
</dbReference>
<dbReference type="Gene3D" id="2.160.20.10">
    <property type="entry name" value="Single-stranded right-handed beta-helix, Pectin lyase-like"/>
    <property type="match status" value="1"/>
</dbReference>
<evidence type="ECO:0000313" key="5">
    <source>
        <dbReference type="Proteomes" id="UP000679690"/>
    </source>
</evidence>
<dbReference type="Pfam" id="PF01095">
    <property type="entry name" value="Pectinesterase"/>
    <property type="match status" value="1"/>
</dbReference>
<dbReference type="InterPro" id="IPR012334">
    <property type="entry name" value="Pectin_lyas_fold"/>
</dbReference>
<comment type="caution">
    <text evidence="4">The sequence shown here is derived from an EMBL/GenBank/DDBJ whole genome shotgun (WGS) entry which is preliminary data.</text>
</comment>
<evidence type="ECO:0000259" key="3">
    <source>
        <dbReference type="Pfam" id="PF01095"/>
    </source>
</evidence>
<dbReference type="EMBL" id="JAGFNS010000067">
    <property type="protein sequence ID" value="MBO3744379.1"/>
    <property type="molecule type" value="Genomic_DNA"/>
</dbReference>
<reference evidence="4 5" key="1">
    <citation type="submission" date="2021-03" db="EMBL/GenBank/DDBJ databases">
        <title>Actinoplanes flavus sp. nov., a novel actinomycete isolated from Coconut Palm rhizosphere soil.</title>
        <authorList>
            <person name="Luo X."/>
        </authorList>
    </citation>
    <scope>NUCLEOTIDE SEQUENCE [LARGE SCALE GENOMIC DNA]</scope>
    <source>
        <strain evidence="4 5">NEAU-H7</strain>
    </source>
</reference>
<proteinExistence type="predicted"/>
<dbReference type="InterPro" id="IPR000070">
    <property type="entry name" value="Pectinesterase_cat"/>
</dbReference>